<evidence type="ECO:0000313" key="7">
    <source>
        <dbReference type="EMBL" id="GIQ64840.1"/>
    </source>
</evidence>
<comment type="similarity">
    <text evidence="2">Belongs to the NADH dehydrogenase family.</text>
</comment>
<keyword evidence="5" id="KW-0560">Oxidoreductase</keyword>
<evidence type="ECO:0000256" key="1">
    <source>
        <dbReference type="ARBA" id="ARBA00001974"/>
    </source>
</evidence>
<protein>
    <submittedName>
        <fullName evidence="7">NADH dehydrogenase-like protein YutJ</fullName>
    </submittedName>
</protein>
<dbReference type="InterPro" id="IPR023753">
    <property type="entry name" value="FAD/NAD-binding_dom"/>
</dbReference>
<evidence type="ECO:0000313" key="8">
    <source>
        <dbReference type="Proteomes" id="UP000680304"/>
    </source>
</evidence>
<dbReference type="PRINTS" id="PR00411">
    <property type="entry name" value="PNDRDTASEI"/>
</dbReference>
<dbReference type="EMBL" id="BOVJ01000108">
    <property type="protein sequence ID" value="GIQ64840.1"/>
    <property type="molecule type" value="Genomic_DNA"/>
</dbReference>
<dbReference type="Pfam" id="PF07992">
    <property type="entry name" value="Pyr_redox_2"/>
    <property type="match status" value="1"/>
</dbReference>
<reference evidence="7 8" key="1">
    <citation type="submission" date="2021-04" db="EMBL/GenBank/DDBJ databases">
        <title>Draft genome sequence of Paenibacillus cisolokensis, LC2-13A.</title>
        <authorList>
            <person name="Uke A."/>
            <person name="Chhe C."/>
            <person name="Baramee S."/>
            <person name="Kosugi A."/>
        </authorList>
    </citation>
    <scope>NUCLEOTIDE SEQUENCE [LARGE SCALE GENOMIC DNA]</scope>
    <source>
        <strain evidence="7 8">LC2-13A</strain>
    </source>
</reference>
<accession>A0ABQ4N9H5</accession>
<sequence>MKTVVILGGGYGGLTVAHDLLQGELPDDVSLVLVDRMPFQGLKTEYYALAAGTVAESEIRVAFPVDPRLSVTYGEVTAVDPARQLVHIEGRDPLAYDWLVLALGCTDNYHGIEGAEAHSLSLQTLSGTRRTYQRLNDVKPYGQVTIVGGGLSGVEVAAELRESRPDLNIRILDRGPSILSSFPDKLQRYVAEWFIEHEVEMRGHVSLFRLEEGVLHDANNPEPITTDATVWTAGIQPVPIVQKLQLPKDKQGRLIINPYHQLPDYENVFVVGDCASLPFSPSGQAAEAQGRQVAEVLQAIWEGRTPRLGKIKLKGILGSLGKKAGFGLMGRTAILGRVPRVLKSGVLWMSKIILAEAGPVSFTDRPAACPALPDRRAASRSLP</sequence>
<proteinExistence type="inferred from homology"/>
<dbReference type="Proteomes" id="UP000680304">
    <property type="component" value="Unassembled WGS sequence"/>
</dbReference>
<keyword evidence="8" id="KW-1185">Reference proteome</keyword>
<dbReference type="PRINTS" id="PR00368">
    <property type="entry name" value="FADPNR"/>
</dbReference>
<evidence type="ECO:0000256" key="4">
    <source>
        <dbReference type="ARBA" id="ARBA00022827"/>
    </source>
</evidence>
<keyword evidence="3" id="KW-0285">Flavoprotein</keyword>
<evidence type="ECO:0000259" key="6">
    <source>
        <dbReference type="Pfam" id="PF07992"/>
    </source>
</evidence>
<comment type="caution">
    <text evidence="7">The sequence shown here is derived from an EMBL/GenBank/DDBJ whole genome shotgun (WGS) entry which is preliminary data.</text>
</comment>
<dbReference type="SUPFAM" id="SSF51905">
    <property type="entry name" value="FAD/NAD(P)-binding domain"/>
    <property type="match status" value="1"/>
</dbReference>
<dbReference type="PANTHER" id="PTHR42913:SF3">
    <property type="entry name" value="64 KDA MITOCHONDRIAL NADH DEHYDROGENASE (EUROFUNG)"/>
    <property type="match status" value="1"/>
</dbReference>
<dbReference type="InterPro" id="IPR036188">
    <property type="entry name" value="FAD/NAD-bd_sf"/>
</dbReference>
<dbReference type="InterPro" id="IPR051169">
    <property type="entry name" value="NADH-Q_oxidoreductase"/>
</dbReference>
<name>A0ABQ4N9H5_9BACL</name>
<comment type="cofactor">
    <cofactor evidence="1">
        <name>FAD</name>
        <dbReference type="ChEBI" id="CHEBI:57692"/>
    </cofactor>
</comment>
<organism evidence="7 8">
    <name type="scientific">Paenibacillus cisolokensis</name>
    <dbReference type="NCBI Taxonomy" id="1658519"/>
    <lineage>
        <taxon>Bacteria</taxon>
        <taxon>Bacillati</taxon>
        <taxon>Bacillota</taxon>
        <taxon>Bacilli</taxon>
        <taxon>Bacillales</taxon>
        <taxon>Paenibacillaceae</taxon>
        <taxon>Paenibacillus</taxon>
    </lineage>
</organism>
<evidence type="ECO:0000256" key="3">
    <source>
        <dbReference type="ARBA" id="ARBA00022630"/>
    </source>
</evidence>
<keyword evidence="4" id="KW-0274">FAD</keyword>
<feature type="domain" description="FAD/NAD(P)-binding" evidence="6">
    <location>
        <begin position="3"/>
        <end position="287"/>
    </location>
</feature>
<dbReference type="PANTHER" id="PTHR42913">
    <property type="entry name" value="APOPTOSIS-INDUCING FACTOR 1"/>
    <property type="match status" value="1"/>
</dbReference>
<dbReference type="Gene3D" id="3.50.50.100">
    <property type="match status" value="1"/>
</dbReference>
<evidence type="ECO:0000256" key="5">
    <source>
        <dbReference type="ARBA" id="ARBA00023002"/>
    </source>
</evidence>
<dbReference type="RefSeq" id="WP_213529356.1">
    <property type="nucleotide sequence ID" value="NZ_BOVJ01000108.1"/>
</dbReference>
<evidence type="ECO:0000256" key="2">
    <source>
        <dbReference type="ARBA" id="ARBA00005272"/>
    </source>
</evidence>
<gene>
    <name evidence="7" type="primary">yutJ</name>
    <name evidence="7" type="ORF">PACILC2_34080</name>
</gene>